<feature type="domain" description="G" evidence="1">
    <location>
        <begin position="97"/>
        <end position="228"/>
    </location>
</feature>
<dbReference type="InterPro" id="IPR027417">
    <property type="entry name" value="P-loop_NTPase"/>
</dbReference>
<dbReference type="InterPro" id="IPR006073">
    <property type="entry name" value="GTP-bd"/>
</dbReference>
<proteinExistence type="predicted"/>
<evidence type="ECO:0000259" key="1">
    <source>
        <dbReference type="Pfam" id="PF01926"/>
    </source>
</evidence>
<dbReference type="PANTHER" id="PTHR46498">
    <property type="entry name" value="GTP-BINDING PROTEIN 8"/>
    <property type="match status" value="1"/>
</dbReference>
<accession>A0A0H5QP78</accession>
<dbReference type="Pfam" id="PF01926">
    <property type="entry name" value="MMR_HSR1"/>
    <property type="match status" value="1"/>
</dbReference>
<dbReference type="PANTHER" id="PTHR46498:SF1">
    <property type="entry name" value="GTP-BINDING PROTEIN 8"/>
    <property type="match status" value="1"/>
</dbReference>
<dbReference type="Gene3D" id="3.40.50.300">
    <property type="entry name" value="P-loop containing nucleotide triphosphate hydrolases"/>
    <property type="match status" value="1"/>
</dbReference>
<dbReference type="GO" id="GO:0005739">
    <property type="term" value="C:mitochondrion"/>
    <property type="evidence" value="ECO:0007669"/>
    <property type="project" value="TreeGrafter"/>
</dbReference>
<feature type="non-terminal residue" evidence="2">
    <location>
        <position position="1"/>
    </location>
</feature>
<sequence length="622" mass="68337">GTAVKVHTGDDNHNMAMKEHVRHGVKRPHLDIGNSCDTESASALKRHSGSSVADSCRLWNTVLKDQLRFLYLEFEGGDERGKLDFLDPVVDRLIIPVIGSYNVGKSALINSLIDENLLVSAPVEQTVVPWVVQSSGEASSLSTSIIRDGCHRVVFTKAKDSPFKNIILVDTPGYGGVDPVDGSLTPVLSVSHAIILCISSQAPVTAHDLRVVEMYRQFKRPVIIALTKADLCKDEAELISVLTSVRSRMSPTLQFCPHVHPVSSSADSFYDLPELRCTISALESDPKRFTSLINNCAVHILTQRHEQLVSRFQRKCRYITQRSSVWTDLSKKIVDVCTSIVSDIASCRHSLRRLAHLPQPMDNVGPAISAPLTALRTQIGHSLASLQRDMRACFGQNENSVDDDAGETCKSSDFNVYDGFDQVDQEGEMFFTERDITIPVDNILANKTRATNGFNLFVNESNSLSEEVEAFKDQSLAKIRQAEQYLEATLSPSGEDAVGERSIFDKGLTATSAAGVMVATALNPVVGVCAAVTWLAATKLVNRHNFANASDTKEQRRQQRLLGLPLLTLDQVANDVAHLQQASISLQHRAAQDDESIIALRRRLDDLEQTRLSVTSVIDSVN</sequence>
<dbReference type="InterPro" id="IPR052279">
    <property type="entry name" value="EngB_GTPase"/>
</dbReference>
<protein>
    <recommendedName>
        <fullName evidence="1">G domain-containing protein</fullName>
    </recommendedName>
</protein>
<dbReference type="SUPFAM" id="SSF52540">
    <property type="entry name" value="P-loop containing nucleoside triphosphate hydrolases"/>
    <property type="match status" value="1"/>
</dbReference>
<dbReference type="GO" id="GO:0005525">
    <property type="term" value="F:GTP binding"/>
    <property type="evidence" value="ECO:0007669"/>
    <property type="project" value="InterPro"/>
</dbReference>
<evidence type="ECO:0000313" key="2">
    <source>
        <dbReference type="EMBL" id="CRZ03186.1"/>
    </source>
</evidence>
<dbReference type="EMBL" id="HACM01002744">
    <property type="protein sequence ID" value="CRZ03186.1"/>
    <property type="molecule type" value="Transcribed_RNA"/>
</dbReference>
<name>A0A0H5QP78_9EUKA</name>
<dbReference type="AlphaFoldDB" id="A0A0H5QP78"/>
<dbReference type="CDD" id="cd00882">
    <property type="entry name" value="Ras_like_GTPase"/>
    <property type="match status" value="1"/>
</dbReference>
<reference evidence="2" key="1">
    <citation type="submission" date="2015-04" db="EMBL/GenBank/DDBJ databases">
        <title>The genome sequence of the plant pathogenic Rhizarian Plasmodiophora brassicae reveals insights in its biotrophic life cycle and the origin of chitin synthesis.</title>
        <authorList>
            <person name="Schwelm A."/>
            <person name="Fogelqvist J."/>
            <person name="Knaust A."/>
            <person name="Julke S."/>
            <person name="Lilja T."/>
            <person name="Dhandapani V."/>
            <person name="Bonilla-Rosso G."/>
            <person name="Karlsson M."/>
            <person name="Shevchenko A."/>
            <person name="Choi S.R."/>
            <person name="Kim H.G."/>
            <person name="Park J.Y."/>
            <person name="Lim Y.P."/>
            <person name="Ludwig-Muller J."/>
            <person name="Dixelius C."/>
        </authorList>
    </citation>
    <scope>NUCLEOTIDE SEQUENCE</scope>
    <source>
        <tissue evidence="2">Potato root galls</tissue>
    </source>
</reference>
<organism evidence="2">
    <name type="scientific">Spongospora subterranea</name>
    <dbReference type="NCBI Taxonomy" id="70186"/>
    <lineage>
        <taxon>Eukaryota</taxon>
        <taxon>Sar</taxon>
        <taxon>Rhizaria</taxon>
        <taxon>Endomyxa</taxon>
        <taxon>Phytomyxea</taxon>
        <taxon>Plasmodiophorida</taxon>
        <taxon>Plasmodiophoridae</taxon>
        <taxon>Spongospora</taxon>
    </lineage>
</organism>